<dbReference type="InterPro" id="IPR002921">
    <property type="entry name" value="Fungal_lipase-type"/>
</dbReference>
<name>A0A2A9N9P6_9AGAR</name>
<sequence>MAESLLRCPISSDLFDDLVHYFKFASSAYTLLCLKPNGKHLVSPFVNTLTDIQGYVARDDHRKEIVVALRGSTSIVDFLMDTQIVLVPFMVPGILTGAPGSNIRVHSGFLLDWNSVALEVATIVRQQVDSHPDYAIATVGHSLGGSLATLAAVTLKLKLPGSKVRTYSYGAPRTGNKEFAEFVNRHFGGNSFRVVHTSDGVPTIIPTSMGYHHHGIEYWEEHDPASPETTVQCSADGEDPTCSASIPSKGFTPAHTTYLGIFATKPFCL</sequence>
<dbReference type="AlphaFoldDB" id="A0A2A9N9P6"/>
<proteinExistence type="inferred from homology"/>
<dbReference type="CDD" id="cd00519">
    <property type="entry name" value="Lipase_3"/>
    <property type="match status" value="1"/>
</dbReference>
<organism evidence="6 7">
    <name type="scientific">Amanita thiersii Skay4041</name>
    <dbReference type="NCBI Taxonomy" id="703135"/>
    <lineage>
        <taxon>Eukaryota</taxon>
        <taxon>Fungi</taxon>
        <taxon>Dikarya</taxon>
        <taxon>Basidiomycota</taxon>
        <taxon>Agaricomycotina</taxon>
        <taxon>Agaricomycetes</taxon>
        <taxon>Agaricomycetidae</taxon>
        <taxon>Agaricales</taxon>
        <taxon>Pluteineae</taxon>
        <taxon>Amanitaceae</taxon>
        <taxon>Amanita</taxon>
    </lineage>
</organism>
<evidence type="ECO:0000256" key="2">
    <source>
        <dbReference type="ARBA" id="ARBA00043996"/>
    </source>
</evidence>
<evidence type="ECO:0000259" key="5">
    <source>
        <dbReference type="Pfam" id="PF01764"/>
    </source>
</evidence>
<reference evidence="6 7" key="1">
    <citation type="submission" date="2014-02" db="EMBL/GenBank/DDBJ databases">
        <title>Transposable element dynamics among asymbiotic and ectomycorrhizal Amanita fungi.</title>
        <authorList>
            <consortium name="DOE Joint Genome Institute"/>
            <person name="Hess J."/>
            <person name="Skrede I."/>
            <person name="Wolfe B."/>
            <person name="LaButti K."/>
            <person name="Ohm R.A."/>
            <person name="Grigoriev I.V."/>
            <person name="Pringle A."/>
        </authorList>
    </citation>
    <scope>NUCLEOTIDE SEQUENCE [LARGE SCALE GENOMIC DNA]</scope>
    <source>
        <strain evidence="6 7">SKay4041</strain>
    </source>
</reference>
<dbReference type="PANTHER" id="PTHR45856">
    <property type="entry name" value="ALPHA/BETA-HYDROLASES SUPERFAMILY PROTEIN"/>
    <property type="match status" value="1"/>
</dbReference>
<dbReference type="InterPro" id="IPR029058">
    <property type="entry name" value="AB_hydrolase_fold"/>
</dbReference>
<dbReference type="GO" id="GO:0006629">
    <property type="term" value="P:lipid metabolic process"/>
    <property type="evidence" value="ECO:0007669"/>
    <property type="project" value="InterPro"/>
</dbReference>
<dbReference type="Proteomes" id="UP000242287">
    <property type="component" value="Unassembled WGS sequence"/>
</dbReference>
<dbReference type="SUPFAM" id="SSF53474">
    <property type="entry name" value="alpha/beta-Hydrolases"/>
    <property type="match status" value="1"/>
</dbReference>
<gene>
    <name evidence="6" type="ORF">AMATHDRAFT_77517</name>
</gene>
<dbReference type="EMBL" id="KZ302160">
    <property type="protein sequence ID" value="PFH46768.1"/>
    <property type="molecule type" value="Genomic_DNA"/>
</dbReference>
<evidence type="ECO:0000256" key="1">
    <source>
        <dbReference type="ARBA" id="ARBA00023157"/>
    </source>
</evidence>
<comment type="catalytic activity">
    <reaction evidence="3">
        <text>a diacylglycerol + H2O = a monoacylglycerol + a fatty acid + H(+)</text>
        <dbReference type="Rhea" id="RHEA:32731"/>
        <dbReference type="ChEBI" id="CHEBI:15377"/>
        <dbReference type="ChEBI" id="CHEBI:15378"/>
        <dbReference type="ChEBI" id="CHEBI:17408"/>
        <dbReference type="ChEBI" id="CHEBI:18035"/>
        <dbReference type="ChEBI" id="CHEBI:28868"/>
    </reaction>
</comment>
<evidence type="ECO:0000313" key="6">
    <source>
        <dbReference type="EMBL" id="PFH46768.1"/>
    </source>
</evidence>
<comment type="similarity">
    <text evidence="2">Belongs to the AB hydrolase superfamily. Lipase family. Class 3 subfamily.</text>
</comment>
<dbReference type="InterPro" id="IPR051218">
    <property type="entry name" value="Sec_MonoDiacylglyc_Lipase"/>
</dbReference>
<dbReference type="OrthoDB" id="438440at2759"/>
<evidence type="ECO:0000256" key="4">
    <source>
        <dbReference type="ARBA" id="ARBA00048461"/>
    </source>
</evidence>
<comment type="catalytic activity">
    <reaction evidence="4">
        <text>a monoacylglycerol + H2O = glycerol + a fatty acid + H(+)</text>
        <dbReference type="Rhea" id="RHEA:15245"/>
        <dbReference type="ChEBI" id="CHEBI:15377"/>
        <dbReference type="ChEBI" id="CHEBI:15378"/>
        <dbReference type="ChEBI" id="CHEBI:17408"/>
        <dbReference type="ChEBI" id="CHEBI:17754"/>
        <dbReference type="ChEBI" id="CHEBI:28868"/>
    </reaction>
</comment>
<feature type="domain" description="Fungal lipase-type" evidence="5">
    <location>
        <begin position="66"/>
        <end position="207"/>
    </location>
</feature>
<keyword evidence="7" id="KW-1185">Reference proteome</keyword>
<dbReference type="Gene3D" id="3.40.50.1820">
    <property type="entry name" value="alpha/beta hydrolase"/>
    <property type="match status" value="1"/>
</dbReference>
<keyword evidence="1" id="KW-1015">Disulfide bond</keyword>
<dbReference type="PANTHER" id="PTHR45856:SF24">
    <property type="entry name" value="FUNGAL LIPASE-LIKE DOMAIN-CONTAINING PROTEIN"/>
    <property type="match status" value="1"/>
</dbReference>
<protein>
    <recommendedName>
        <fullName evidence="5">Fungal lipase-type domain-containing protein</fullName>
    </recommendedName>
</protein>
<dbReference type="Pfam" id="PF01764">
    <property type="entry name" value="Lipase_3"/>
    <property type="match status" value="1"/>
</dbReference>
<evidence type="ECO:0000256" key="3">
    <source>
        <dbReference type="ARBA" id="ARBA00047591"/>
    </source>
</evidence>
<accession>A0A2A9N9P6</accession>
<evidence type="ECO:0000313" key="7">
    <source>
        <dbReference type="Proteomes" id="UP000242287"/>
    </source>
</evidence>